<evidence type="ECO:0000313" key="6">
    <source>
        <dbReference type="Proteomes" id="UP001139648"/>
    </source>
</evidence>
<dbReference type="RefSeq" id="WP_253739391.1">
    <property type="nucleotide sequence ID" value="NZ_BAABKA010000098.1"/>
</dbReference>
<evidence type="ECO:0000256" key="2">
    <source>
        <dbReference type="ARBA" id="ARBA00033323"/>
    </source>
</evidence>
<dbReference type="AlphaFoldDB" id="A0A9X2G896"/>
<dbReference type="InterPro" id="IPR050489">
    <property type="entry name" value="Tyr-tRNA_synthase"/>
</dbReference>
<comment type="caution">
    <text evidence="5">The sequence shown here is derived from an EMBL/GenBank/DDBJ whole genome shotgun (WGS) entry which is preliminary data.</text>
</comment>
<evidence type="ECO:0000256" key="4">
    <source>
        <dbReference type="SAM" id="MobiDB-lite"/>
    </source>
</evidence>
<accession>A0A9X2G896</accession>
<protein>
    <recommendedName>
        <fullName evidence="1">tyrosine--tRNA ligase</fullName>
        <ecNumber evidence="1">6.1.1.1</ecNumber>
    </recommendedName>
    <alternativeName>
        <fullName evidence="2">Tyrosyl-tRNA synthetase</fullName>
    </alternativeName>
</protein>
<evidence type="ECO:0000256" key="3">
    <source>
        <dbReference type="ARBA" id="ARBA00048248"/>
    </source>
</evidence>
<dbReference type="GO" id="GO:0005737">
    <property type="term" value="C:cytoplasm"/>
    <property type="evidence" value="ECO:0007669"/>
    <property type="project" value="TreeGrafter"/>
</dbReference>
<dbReference type="PANTHER" id="PTHR46264:SF4">
    <property type="entry name" value="TYROSINE--TRNA LIGASE, CYTOPLASMIC"/>
    <property type="match status" value="1"/>
</dbReference>
<dbReference type="EC" id="6.1.1.1" evidence="1"/>
<reference evidence="5" key="1">
    <citation type="submission" date="2022-06" db="EMBL/GenBank/DDBJ databases">
        <title>Sequencing the genomes of 1000 actinobacteria strains.</title>
        <authorList>
            <person name="Klenk H.-P."/>
        </authorList>
    </citation>
    <scope>NUCLEOTIDE SEQUENCE</scope>
    <source>
        <strain evidence="5">DSM 46694</strain>
    </source>
</reference>
<organism evidence="5 6">
    <name type="scientific">Nonomuraea thailandensis</name>
    <dbReference type="NCBI Taxonomy" id="1188745"/>
    <lineage>
        <taxon>Bacteria</taxon>
        <taxon>Bacillati</taxon>
        <taxon>Actinomycetota</taxon>
        <taxon>Actinomycetes</taxon>
        <taxon>Streptosporangiales</taxon>
        <taxon>Streptosporangiaceae</taxon>
        <taxon>Nonomuraea</taxon>
    </lineage>
</organism>
<sequence>MLLADLHAALRGGVAPSATERQADCYEHYLTHICMLPATIVRGSAFQRSPTYQLQLAGLLDDSTGTNAGSDPHTRAAAMNVLDPRFLGIDAVVVDQTALLPGSVGGHQSSGRPTPIYAPPLYSTTGRPLRESTPDTRITIHDSHHELVRRIKQMYAPPGDHTLAQGSVNAVLEYFRWSVFPWVDDAVPVHLTGGGYGFFTSYEDLEAAYAAGRIQPSDAKTALLLMVSARLQTIQAHLPGP</sequence>
<dbReference type="GO" id="GO:0006437">
    <property type="term" value="P:tyrosyl-tRNA aminoacylation"/>
    <property type="evidence" value="ECO:0007669"/>
    <property type="project" value="TreeGrafter"/>
</dbReference>
<comment type="catalytic activity">
    <reaction evidence="3">
        <text>tRNA(Tyr) + L-tyrosine + ATP = L-tyrosyl-tRNA(Tyr) + AMP + diphosphate + H(+)</text>
        <dbReference type="Rhea" id="RHEA:10220"/>
        <dbReference type="Rhea" id="RHEA-COMP:9706"/>
        <dbReference type="Rhea" id="RHEA-COMP:9707"/>
        <dbReference type="ChEBI" id="CHEBI:15378"/>
        <dbReference type="ChEBI" id="CHEBI:30616"/>
        <dbReference type="ChEBI" id="CHEBI:33019"/>
        <dbReference type="ChEBI" id="CHEBI:58315"/>
        <dbReference type="ChEBI" id="CHEBI:78442"/>
        <dbReference type="ChEBI" id="CHEBI:78536"/>
        <dbReference type="ChEBI" id="CHEBI:456215"/>
        <dbReference type="EC" id="6.1.1.1"/>
    </reaction>
</comment>
<dbReference type="EMBL" id="JAMZEB010000001">
    <property type="protein sequence ID" value="MCP2353025.1"/>
    <property type="molecule type" value="Genomic_DNA"/>
</dbReference>
<evidence type="ECO:0000256" key="1">
    <source>
        <dbReference type="ARBA" id="ARBA00013160"/>
    </source>
</evidence>
<dbReference type="GO" id="GO:0004831">
    <property type="term" value="F:tyrosine-tRNA ligase activity"/>
    <property type="evidence" value="ECO:0007669"/>
    <property type="project" value="UniProtKB-EC"/>
</dbReference>
<name>A0A9X2G896_9ACTN</name>
<keyword evidence="6" id="KW-1185">Reference proteome</keyword>
<dbReference type="PANTHER" id="PTHR46264">
    <property type="entry name" value="TYROSINE-TRNA LIGASE"/>
    <property type="match status" value="1"/>
</dbReference>
<gene>
    <name evidence="5" type="ORF">HD597_000045</name>
</gene>
<proteinExistence type="predicted"/>
<feature type="region of interest" description="Disordered" evidence="4">
    <location>
        <begin position="104"/>
        <end position="134"/>
    </location>
</feature>
<dbReference type="SUPFAM" id="SSF52374">
    <property type="entry name" value="Nucleotidylyl transferase"/>
    <property type="match status" value="1"/>
</dbReference>
<dbReference type="Gene3D" id="1.10.240.10">
    <property type="entry name" value="Tyrosyl-Transfer RNA Synthetase"/>
    <property type="match status" value="1"/>
</dbReference>
<evidence type="ECO:0000313" key="5">
    <source>
        <dbReference type="EMBL" id="MCP2353025.1"/>
    </source>
</evidence>
<keyword evidence="5" id="KW-0436">Ligase</keyword>
<dbReference type="Proteomes" id="UP001139648">
    <property type="component" value="Unassembled WGS sequence"/>
</dbReference>